<dbReference type="AlphaFoldDB" id="A0A1D3UDW4"/>
<dbReference type="Proteomes" id="UP000182057">
    <property type="component" value="Unassembled WGS sequence"/>
</dbReference>
<reference evidence="1 2" key="1">
    <citation type="submission" date="2016-09" db="EMBL/GenBank/DDBJ databases">
        <authorList>
            <person name="Capua I."/>
            <person name="De Benedictis P."/>
            <person name="Joannis T."/>
            <person name="Lombin L.H."/>
            <person name="Cattoli G."/>
        </authorList>
    </citation>
    <scope>NUCLEOTIDE SEQUENCE [LARGE SCALE GENOMIC DNA]</scope>
    <source>
        <strain evidence="1 2">UB20</strain>
    </source>
</reference>
<proteinExistence type="predicted"/>
<accession>A0A1D3UDW4</accession>
<dbReference type="GeneID" id="95971860"/>
<name>A0A1D3UDW4_TANFO</name>
<evidence type="ECO:0000313" key="2">
    <source>
        <dbReference type="Proteomes" id="UP000182057"/>
    </source>
</evidence>
<organism evidence="1 2">
    <name type="scientific">Tannerella forsythia</name>
    <name type="common">Bacteroides forsythus</name>
    <dbReference type="NCBI Taxonomy" id="28112"/>
    <lineage>
        <taxon>Bacteria</taxon>
        <taxon>Pseudomonadati</taxon>
        <taxon>Bacteroidota</taxon>
        <taxon>Bacteroidia</taxon>
        <taxon>Bacteroidales</taxon>
        <taxon>Tannerellaceae</taxon>
        <taxon>Tannerella</taxon>
    </lineage>
</organism>
<dbReference type="RefSeq" id="WP_014223957.1">
    <property type="nucleotide sequence ID" value="NZ_CAJPTF010000011.1"/>
</dbReference>
<dbReference type="EMBL" id="FMMM01000021">
    <property type="protein sequence ID" value="SCQ18788.1"/>
    <property type="molecule type" value="Genomic_DNA"/>
</dbReference>
<sequence>MFPSKPVVEVIEDAFLAPSLIVEFNHVLTISLEQEPQSVLALLIWTWRSSSKTGEDTF</sequence>
<gene>
    <name evidence="1" type="ORF">TFUB20_00465</name>
</gene>
<protein>
    <submittedName>
        <fullName evidence="1">Uncharacterized protein</fullName>
    </submittedName>
</protein>
<evidence type="ECO:0000313" key="1">
    <source>
        <dbReference type="EMBL" id="SCQ18788.1"/>
    </source>
</evidence>